<keyword evidence="1" id="KW-0472">Membrane</keyword>
<evidence type="ECO:0000313" key="2">
    <source>
        <dbReference type="EMBL" id="OQR71639.1"/>
    </source>
</evidence>
<feature type="transmembrane region" description="Helical" evidence="1">
    <location>
        <begin position="147"/>
        <end position="168"/>
    </location>
</feature>
<dbReference type="PANTHER" id="PTHR35270">
    <property type="entry name" value="FUSELESS, ISOFORM A"/>
    <property type="match status" value="1"/>
</dbReference>
<dbReference type="Pfam" id="PF15993">
    <property type="entry name" value="Fuseless"/>
    <property type="match status" value="1"/>
</dbReference>
<evidence type="ECO:0000313" key="3">
    <source>
        <dbReference type="Proteomes" id="UP000192247"/>
    </source>
</evidence>
<feature type="transmembrane region" description="Helical" evidence="1">
    <location>
        <begin position="314"/>
        <end position="333"/>
    </location>
</feature>
<evidence type="ECO:0000256" key="1">
    <source>
        <dbReference type="SAM" id="Phobius"/>
    </source>
</evidence>
<sequence length="377" mass="40463">MTLGADSSSAPAGDNVRKLLLTHRLARADNTDQELELKDPATSAKVNMVSKICPFVSNDLKEPPSSFQHGKKTSVAVVFVDVLFTQFISTPLIISHWAYVWELAEATGSNLYSAGLCALIGFAILIVAGIFQFWLKRNAVSARGNAIPLVAKLYLVATSTASIISWRGVWAAMDLEFGTNAMSCCYSLALGIGLLMGMGALKTAAAAPPFLTMNDDVLRLGGALYDFPTRFNSKSAFGLTLDSMFSVIVPTVGVVGVWRALWIPQDLYIVLEDEPAEFRSNAISCITGWTSAFILLILQLPMEALCLFPDTPILHVKLTMSCVTLLLLLGLSICSNSAAKGCVCDGFGIGNFISFFSNFSETRKVAGESPMCPSLTA</sequence>
<feature type="transmembrane region" description="Helical" evidence="1">
    <location>
        <begin position="75"/>
        <end position="99"/>
    </location>
</feature>
<dbReference type="PANTHER" id="PTHR35270:SF2">
    <property type="entry name" value="FUSELESS, ISOFORM A"/>
    <property type="match status" value="1"/>
</dbReference>
<proteinExistence type="predicted"/>
<keyword evidence="1" id="KW-1133">Transmembrane helix</keyword>
<dbReference type="InterPro" id="IPR032751">
    <property type="entry name" value="Fuseless"/>
</dbReference>
<dbReference type="Proteomes" id="UP000192247">
    <property type="component" value="Unassembled WGS sequence"/>
</dbReference>
<dbReference type="OrthoDB" id="45313at2759"/>
<feature type="transmembrane region" description="Helical" evidence="1">
    <location>
        <begin position="239"/>
        <end position="261"/>
    </location>
</feature>
<protein>
    <submittedName>
        <fullName evidence="2">Uncharacterized protein</fullName>
    </submittedName>
</protein>
<name>A0A1V9XDS0_9ACAR</name>
<comment type="caution">
    <text evidence="2">The sequence shown here is derived from an EMBL/GenBank/DDBJ whole genome shotgun (WGS) entry which is preliminary data.</text>
</comment>
<keyword evidence="1" id="KW-0812">Transmembrane</keyword>
<feature type="transmembrane region" description="Helical" evidence="1">
    <location>
        <begin position="281"/>
        <end position="302"/>
    </location>
</feature>
<reference evidence="2 3" key="1">
    <citation type="journal article" date="2017" name="Gigascience">
        <title>Draft genome of the honey bee ectoparasitic mite, Tropilaelaps mercedesae, is shaped by the parasitic life history.</title>
        <authorList>
            <person name="Dong X."/>
            <person name="Armstrong S.D."/>
            <person name="Xia D."/>
            <person name="Makepeace B.L."/>
            <person name="Darby A.C."/>
            <person name="Kadowaki T."/>
        </authorList>
    </citation>
    <scope>NUCLEOTIDE SEQUENCE [LARGE SCALE GENOMIC DNA]</scope>
    <source>
        <strain evidence="2">Wuxi-XJTLU</strain>
    </source>
</reference>
<feature type="transmembrane region" description="Helical" evidence="1">
    <location>
        <begin position="111"/>
        <end position="135"/>
    </location>
</feature>
<dbReference type="EMBL" id="MNPL01013976">
    <property type="protein sequence ID" value="OQR71639.1"/>
    <property type="molecule type" value="Genomic_DNA"/>
</dbReference>
<organism evidence="2 3">
    <name type="scientific">Tropilaelaps mercedesae</name>
    <dbReference type="NCBI Taxonomy" id="418985"/>
    <lineage>
        <taxon>Eukaryota</taxon>
        <taxon>Metazoa</taxon>
        <taxon>Ecdysozoa</taxon>
        <taxon>Arthropoda</taxon>
        <taxon>Chelicerata</taxon>
        <taxon>Arachnida</taxon>
        <taxon>Acari</taxon>
        <taxon>Parasitiformes</taxon>
        <taxon>Mesostigmata</taxon>
        <taxon>Gamasina</taxon>
        <taxon>Dermanyssoidea</taxon>
        <taxon>Laelapidae</taxon>
        <taxon>Tropilaelaps</taxon>
    </lineage>
</organism>
<keyword evidence="3" id="KW-1185">Reference proteome</keyword>
<dbReference type="InParanoid" id="A0A1V9XDS0"/>
<gene>
    <name evidence="2" type="ORF">BIW11_10879</name>
</gene>
<accession>A0A1V9XDS0</accession>
<feature type="transmembrane region" description="Helical" evidence="1">
    <location>
        <begin position="180"/>
        <end position="201"/>
    </location>
</feature>
<dbReference type="AlphaFoldDB" id="A0A1V9XDS0"/>